<keyword evidence="4" id="KW-0408">Iron</keyword>
<keyword evidence="2" id="KW-0949">S-adenosyl-L-methionine</keyword>
<evidence type="ECO:0000313" key="7">
    <source>
        <dbReference type="EMBL" id="SPD72345.1"/>
    </source>
</evidence>
<dbReference type="InterPro" id="IPR051198">
    <property type="entry name" value="BchE-like"/>
</dbReference>
<dbReference type="InterPro" id="IPR007197">
    <property type="entry name" value="rSAM"/>
</dbReference>
<evidence type="ECO:0000256" key="1">
    <source>
        <dbReference type="ARBA" id="ARBA00001966"/>
    </source>
</evidence>
<dbReference type="SMART" id="SM00729">
    <property type="entry name" value="Elp3"/>
    <property type="match status" value="1"/>
</dbReference>
<accession>A0A445MSC4</accession>
<dbReference type="GO" id="GO:0051536">
    <property type="term" value="F:iron-sulfur cluster binding"/>
    <property type="evidence" value="ECO:0007669"/>
    <property type="project" value="UniProtKB-KW"/>
</dbReference>
<reference evidence="7" key="1">
    <citation type="submission" date="2018-01" db="EMBL/GenBank/DDBJ databases">
        <authorList>
            <person name="Regsiter A."/>
            <person name="William W."/>
        </authorList>
    </citation>
    <scope>NUCLEOTIDE SEQUENCE</scope>
    <source>
        <strain evidence="7">TRIP AH-1</strain>
    </source>
</reference>
<feature type="domain" description="Radical SAM core" evidence="6">
    <location>
        <begin position="182"/>
        <end position="424"/>
    </location>
</feature>
<gene>
    <name evidence="7" type="ORF">PITCH_A1290022</name>
</gene>
<comment type="cofactor">
    <cofactor evidence="1">
        <name>[4Fe-4S] cluster</name>
        <dbReference type="ChEBI" id="CHEBI:49883"/>
    </cofactor>
</comment>
<dbReference type="GO" id="GO:0046872">
    <property type="term" value="F:metal ion binding"/>
    <property type="evidence" value="ECO:0007669"/>
    <property type="project" value="UniProtKB-KW"/>
</dbReference>
<name>A0A445MSC4_9BACT</name>
<dbReference type="InterPro" id="IPR058240">
    <property type="entry name" value="rSAM_sf"/>
</dbReference>
<protein>
    <recommendedName>
        <fullName evidence="6">Radical SAM core domain-containing protein</fullName>
    </recommendedName>
</protein>
<dbReference type="SUPFAM" id="SSF102114">
    <property type="entry name" value="Radical SAM enzymes"/>
    <property type="match status" value="1"/>
</dbReference>
<dbReference type="EMBL" id="OJIN01000034">
    <property type="protein sequence ID" value="SPD72345.1"/>
    <property type="molecule type" value="Genomic_DNA"/>
</dbReference>
<sequence length="424" mass="48292">MEVCRIDDLDVTINREGSCEFAKVSYPIRYGRYSEIRTPDYRFQFNLNGEIKFIRGLDKNWPDPLEWLKRTAGNDWVYYSTGGYSGVYDSFGEYYLPCPSYASNATYVNDPFENNAVGSAITAWTGLQARISQMAFGPFPRNIKDFLTLAGRNGPNVLATKARNLHELIGGNITVLPPDTRHVDYEVIPIIVADSCLYRCGFCRIKSHQDFSPRTREDIKKQIQNLKAFYGHDIKNYNSVFLGTHDALNAGHKLIMFAAEKAYEAFDLGQSNIKGANLFLFGSVDSLLNCDDSLFDSLNSLPLKTYINIGLESADKNTLDIIRKPITPFMVEQAFTRMLEVNRRYERIEITVNFLLGYHLPPGHLSSFIELTENRLDKPYSKGAIYFSPLVNSGSEQNRGIVRKFYKIKALSPLPTYIYLIQRL</sequence>
<evidence type="ECO:0000259" key="6">
    <source>
        <dbReference type="PROSITE" id="PS51918"/>
    </source>
</evidence>
<evidence type="ECO:0000256" key="2">
    <source>
        <dbReference type="ARBA" id="ARBA00022691"/>
    </source>
</evidence>
<dbReference type="SFLD" id="SFLDS00029">
    <property type="entry name" value="Radical_SAM"/>
    <property type="match status" value="1"/>
</dbReference>
<dbReference type="InterPro" id="IPR023404">
    <property type="entry name" value="rSAM_horseshoe"/>
</dbReference>
<dbReference type="PANTHER" id="PTHR43409">
    <property type="entry name" value="ANAEROBIC MAGNESIUM-PROTOPORPHYRIN IX MONOMETHYL ESTER CYCLASE-RELATED"/>
    <property type="match status" value="1"/>
</dbReference>
<proteinExistence type="predicted"/>
<keyword evidence="5" id="KW-0411">Iron-sulfur</keyword>
<dbReference type="Pfam" id="PF04055">
    <property type="entry name" value="Radical_SAM"/>
    <property type="match status" value="1"/>
</dbReference>
<keyword evidence="3" id="KW-0479">Metal-binding</keyword>
<dbReference type="InterPro" id="IPR006638">
    <property type="entry name" value="Elp3/MiaA/NifB-like_rSAM"/>
</dbReference>
<organism evidence="7">
    <name type="scientific">uncultured Desulfobacterium sp</name>
    <dbReference type="NCBI Taxonomy" id="201089"/>
    <lineage>
        <taxon>Bacteria</taxon>
        <taxon>Pseudomonadati</taxon>
        <taxon>Thermodesulfobacteriota</taxon>
        <taxon>Desulfobacteria</taxon>
        <taxon>Desulfobacterales</taxon>
        <taxon>Desulfobacteriaceae</taxon>
        <taxon>Desulfobacterium</taxon>
        <taxon>environmental samples</taxon>
    </lineage>
</organism>
<dbReference type="GO" id="GO:0003824">
    <property type="term" value="F:catalytic activity"/>
    <property type="evidence" value="ECO:0007669"/>
    <property type="project" value="InterPro"/>
</dbReference>
<evidence type="ECO:0000256" key="3">
    <source>
        <dbReference type="ARBA" id="ARBA00022723"/>
    </source>
</evidence>
<dbReference type="Gene3D" id="3.80.30.20">
    <property type="entry name" value="tm_1862 like domain"/>
    <property type="match status" value="1"/>
</dbReference>
<dbReference type="PROSITE" id="PS51918">
    <property type="entry name" value="RADICAL_SAM"/>
    <property type="match status" value="1"/>
</dbReference>
<dbReference type="AlphaFoldDB" id="A0A445MSC4"/>
<evidence type="ECO:0000256" key="4">
    <source>
        <dbReference type="ARBA" id="ARBA00023004"/>
    </source>
</evidence>
<evidence type="ECO:0000256" key="5">
    <source>
        <dbReference type="ARBA" id="ARBA00023014"/>
    </source>
</evidence>